<gene>
    <name evidence="2" type="ORF">CCHR01_01381</name>
</gene>
<accession>A0AAD9AZE4</accession>
<evidence type="ECO:0000256" key="1">
    <source>
        <dbReference type="SAM" id="MobiDB-lite"/>
    </source>
</evidence>
<sequence length="130" mass="14550">MSRQHQSRIGVPPSARRRYRCRNHPPTPPQPGSNRPQLRAVIPRRSSPHRRHATDAPQIEAGKGASAGRAPIDRHQQHHSASRLAIVEPHGKDLSSNRLSAVNANQRICHRILLLAFALPLEHTLRTHTV</sequence>
<keyword evidence="3" id="KW-1185">Reference proteome</keyword>
<evidence type="ECO:0000313" key="2">
    <source>
        <dbReference type="EMBL" id="KAK1855999.1"/>
    </source>
</evidence>
<dbReference type="AlphaFoldDB" id="A0AAD9AZE4"/>
<dbReference type="EMBL" id="JAQOWY010000014">
    <property type="protein sequence ID" value="KAK1855999.1"/>
    <property type="molecule type" value="Genomic_DNA"/>
</dbReference>
<name>A0AAD9AZE4_9PEZI</name>
<comment type="caution">
    <text evidence="2">The sequence shown here is derived from an EMBL/GenBank/DDBJ whole genome shotgun (WGS) entry which is preliminary data.</text>
</comment>
<feature type="region of interest" description="Disordered" evidence="1">
    <location>
        <begin position="1"/>
        <end position="95"/>
    </location>
</feature>
<proteinExistence type="predicted"/>
<reference evidence="2" key="1">
    <citation type="submission" date="2023-01" db="EMBL/GenBank/DDBJ databases">
        <title>Colletotrichum chrysophilum M932 genome sequence.</title>
        <authorList>
            <person name="Baroncelli R."/>
        </authorList>
    </citation>
    <scope>NUCLEOTIDE SEQUENCE</scope>
    <source>
        <strain evidence="2">M932</strain>
    </source>
</reference>
<evidence type="ECO:0000313" key="3">
    <source>
        <dbReference type="Proteomes" id="UP001243330"/>
    </source>
</evidence>
<organism evidence="2 3">
    <name type="scientific">Colletotrichum chrysophilum</name>
    <dbReference type="NCBI Taxonomy" id="1836956"/>
    <lineage>
        <taxon>Eukaryota</taxon>
        <taxon>Fungi</taxon>
        <taxon>Dikarya</taxon>
        <taxon>Ascomycota</taxon>
        <taxon>Pezizomycotina</taxon>
        <taxon>Sordariomycetes</taxon>
        <taxon>Hypocreomycetidae</taxon>
        <taxon>Glomerellales</taxon>
        <taxon>Glomerellaceae</taxon>
        <taxon>Colletotrichum</taxon>
        <taxon>Colletotrichum gloeosporioides species complex</taxon>
    </lineage>
</organism>
<protein>
    <submittedName>
        <fullName evidence="2">Uncharacterized protein</fullName>
    </submittedName>
</protein>
<dbReference type="Proteomes" id="UP001243330">
    <property type="component" value="Unassembled WGS sequence"/>
</dbReference>